<organism evidence="3 4">
    <name type="scientific">Aquimarina algicola</name>
    <dbReference type="NCBI Taxonomy" id="2589995"/>
    <lineage>
        <taxon>Bacteria</taxon>
        <taxon>Pseudomonadati</taxon>
        <taxon>Bacteroidota</taxon>
        <taxon>Flavobacteriia</taxon>
        <taxon>Flavobacteriales</taxon>
        <taxon>Flavobacteriaceae</taxon>
        <taxon>Aquimarina</taxon>
    </lineage>
</organism>
<gene>
    <name evidence="3" type="ORF">FHK87_16155</name>
</gene>
<dbReference type="PROSITE" id="PS51353">
    <property type="entry name" value="ARSC"/>
    <property type="match status" value="1"/>
</dbReference>
<proteinExistence type="inferred from homology"/>
<evidence type="ECO:0000313" key="3">
    <source>
        <dbReference type="EMBL" id="TPN84464.1"/>
    </source>
</evidence>
<accession>A0A504J216</accession>
<dbReference type="Gene3D" id="3.40.30.10">
    <property type="entry name" value="Glutaredoxin"/>
    <property type="match status" value="1"/>
</dbReference>
<dbReference type="SUPFAM" id="SSF52833">
    <property type="entry name" value="Thioredoxin-like"/>
    <property type="match status" value="1"/>
</dbReference>
<dbReference type="EMBL" id="VFWZ01000005">
    <property type="protein sequence ID" value="TPN84464.1"/>
    <property type="molecule type" value="Genomic_DNA"/>
</dbReference>
<evidence type="ECO:0000256" key="2">
    <source>
        <dbReference type="PROSITE-ProRule" id="PRU01282"/>
    </source>
</evidence>
<comment type="similarity">
    <text evidence="1 2">Belongs to the ArsC family.</text>
</comment>
<dbReference type="RefSeq" id="WP_140594799.1">
    <property type="nucleotide sequence ID" value="NZ_VFWZ01000005.1"/>
</dbReference>
<dbReference type="Proteomes" id="UP000315540">
    <property type="component" value="Unassembled WGS sequence"/>
</dbReference>
<keyword evidence="4" id="KW-1185">Reference proteome</keyword>
<comment type="caution">
    <text evidence="3">The sequence shown here is derived from an EMBL/GenBank/DDBJ whole genome shotgun (WGS) entry which is preliminary data.</text>
</comment>
<evidence type="ECO:0008006" key="5">
    <source>
        <dbReference type="Google" id="ProtNLM"/>
    </source>
</evidence>
<dbReference type="InterPro" id="IPR006660">
    <property type="entry name" value="Arsenate_reductase-like"/>
</dbReference>
<evidence type="ECO:0000256" key="1">
    <source>
        <dbReference type="ARBA" id="ARBA00007198"/>
    </source>
</evidence>
<sequence length="128" mass="14939">MGIFATNKNQITLIYNSETSVGKQIYSYVVDSKREVRTIDSSKTSITPTQWVEISKELGLEINQLINKEDPDFKKNFNKEIKLENQDWLKIIVNNPELIKFSILIIKNSFYILDTPSDFLKFTKDQED</sequence>
<evidence type="ECO:0000313" key="4">
    <source>
        <dbReference type="Proteomes" id="UP000315540"/>
    </source>
</evidence>
<dbReference type="OrthoDB" id="1434620at2"/>
<name>A0A504J216_9FLAO</name>
<reference evidence="3 4" key="1">
    <citation type="submission" date="2019-06" db="EMBL/GenBank/DDBJ databases">
        <authorList>
            <person name="Meng X."/>
        </authorList>
    </citation>
    <scope>NUCLEOTIDE SEQUENCE [LARGE SCALE GENOMIC DNA]</scope>
    <source>
        <strain evidence="3 4">M625</strain>
    </source>
</reference>
<protein>
    <recommendedName>
        <fullName evidence="5">Arsenate reductase</fullName>
    </recommendedName>
</protein>
<dbReference type="InterPro" id="IPR036249">
    <property type="entry name" value="Thioredoxin-like_sf"/>
</dbReference>
<dbReference type="AlphaFoldDB" id="A0A504J216"/>